<comment type="subcellular location">
    <subcellularLocation>
        <location evidence="1">Cell inner membrane</location>
        <topology evidence="1">Multi-pass membrane protein</topology>
    </subcellularLocation>
    <subcellularLocation>
        <location evidence="8">Cell membrane</location>
        <topology evidence="8">Multi-pass membrane protein</topology>
    </subcellularLocation>
</comment>
<reference evidence="10 11" key="1">
    <citation type="submission" date="2019-03" db="EMBL/GenBank/DDBJ databases">
        <title>Paraburkholderia sp. isolated from native Mimosa gymnas in Guartela State Park, Brazil.</title>
        <authorList>
            <person name="Paulitsch F."/>
            <person name="Hungria M."/>
            <person name="Delamuta J.R.M."/>
            <person name="Ribeiro R.A."/>
            <person name="Dall'Agnol R."/>
            <person name="Silva J.S.B."/>
        </authorList>
    </citation>
    <scope>NUCLEOTIDE SEQUENCE [LARGE SCALE GENOMIC DNA]</scope>
    <source>
        <strain evidence="10 11">CNPSo 3008</strain>
    </source>
</reference>
<dbReference type="Pfam" id="PF00528">
    <property type="entry name" value="BPD_transp_1"/>
    <property type="match status" value="1"/>
</dbReference>
<dbReference type="SUPFAM" id="SSF161098">
    <property type="entry name" value="MetI-like"/>
    <property type="match status" value="1"/>
</dbReference>
<sequence>MTYTFDFSDFGLYAGMLARGVEVTLGLTAVSTVLGGLLGIAGASLAVAGPRWVRALVASYVELIRNTPFLVQLFFVFFGLPGLGVQINEMQAAVLAMTVNLGAYATEIVRAGIDSIPRGQRQAAMALGLQGRQVFRHVVLPQALANVFPALLGQVLIVMLGSAVVSQISVPDLTYAANFIQSRNFRSFESYVIVTVIYLLLSIVLRLLINRLGKGLFAGRTARGAGASRTTLRAWFSGRARMAASGLSKERP</sequence>
<evidence type="ECO:0000313" key="10">
    <source>
        <dbReference type="EMBL" id="TDG06014.1"/>
    </source>
</evidence>
<evidence type="ECO:0000256" key="7">
    <source>
        <dbReference type="ARBA" id="ARBA00023136"/>
    </source>
</evidence>
<comment type="similarity">
    <text evidence="2">Belongs to the binding-protein-dependent transport system permease family. HisMQ subfamily.</text>
</comment>
<comment type="caution">
    <text evidence="10">The sequence shown here is derived from an EMBL/GenBank/DDBJ whole genome shotgun (WGS) entry which is preliminary data.</text>
</comment>
<evidence type="ECO:0000256" key="3">
    <source>
        <dbReference type="ARBA" id="ARBA00022448"/>
    </source>
</evidence>
<dbReference type="GO" id="GO:0006865">
    <property type="term" value="P:amino acid transport"/>
    <property type="evidence" value="ECO:0007669"/>
    <property type="project" value="TreeGrafter"/>
</dbReference>
<feature type="domain" description="ABC transmembrane type-1" evidence="9">
    <location>
        <begin position="21"/>
        <end position="209"/>
    </location>
</feature>
<keyword evidence="6 8" id="KW-1133">Transmembrane helix</keyword>
<feature type="transmembrane region" description="Helical" evidence="8">
    <location>
        <begin position="143"/>
        <end position="170"/>
    </location>
</feature>
<dbReference type="InterPro" id="IPR043429">
    <property type="entry name" value="ArtM/GltK/GlnP/TcyL/YhdX-like"/>
</dbReference>
<evidence type="ECO:0000259" key="9">
    <source>
        <dbReference type="PROSITE" id="PS50928"/>
    </source>
</evidence>
<dbReference type="AlphaFoldDB" id="A0A4R5LCK0"/>
<dbReference type="RefSeq" id="WP_133184938.1">
    <property type="nucleotide sequence ID" value="NZ_SMOD01000017.1"/>
</dbReference>
<evidence type="ECO:0000256" key="5">
    <source>
        <dbReference type="ARBA" id="ARBA00022692"/>
    </source>
</evidence>
<evidence type="ECO:0000256" key="4">
    <source>
        <dbReference type="ARBA" id="ARBA00022475"/>
    </source>
</evidence>
<keyword evidence="3 8" id="KW-0813">Transport</keyword>
<evidence type="ECO:0000256" key="6">
    <source>
        <dbReference type="ARBA" id="ARBA00022989"/>
    </source>
</evidence>
<dbReference type="InterPro" id="IPR010065">
    <property type="entry name" value="AA_ABC_transptr_permease_3TM"/>
</dbReference>
<name>A0A4R5LCK0_9BURK</name>
<dbReference type="GO" id="GO:0022857">
    <property type="term" value="F:transmembrane transporter activity"/>
    <property type="evidence" value="ECO:0007669"/>
    <property type="project" value="InterPro"/>
</dbReference>
<evidence type="ECO:0000256" key="8">
    <source>
        <dbReference type="RuleBase" id="RU363032"/>
    </source>
</evidence>
<accession>A0A4R5LCK0</accession>
<proteinExistence type="inferred from homology"/>
<dbReference type="CDD" id="cd06261">
    <property type="entry name" value="TM_PBP2"/>
    <property type="match status" value="1"/>
</dbReference>
<feature type="transmembrane region" description="Helical" evidence="8">
    <location>
        <begin position="69"/>
        <end position="87"/>
    </location>
</feature>
<dbReference type="PANTHER" id="PTHR30614">
    <property type="entry name" value="MEMBRANE COMPONENT OF AMINO ACID ABC TRANSPORTER"/>
    <property type="match status" value="1"/>
</dbReference>
<dbReference type="InterPro" id="IPR035906">
    <property type="entry name" value="MetI-like_sf"/>
</dbReference>
<feature type="transmembrane region" description="Helical" evidence="8">
    <location>
        <begin position="190"/>
        <end position="209"/>
    </location>
</feature>
<keyword evidence="7 8" id="KW-0472">Membrane</keyword>
<dbReference type="PROSITE" id="PS50928">
    <property type="entry name" value="ABC_TM1"/>
    <property type="match status" value="1"/>
</dbReference>
<keyword evidence="5 8" id="KW-0812">Transmembrane</keyword>
<dbReference type="EMBL" id="SMOD01000017">
    <property type="protein sequence ID" value="TDG06014.1"/>
    <property type="molecule type" value="Genomic_DNA"/>
</dbReference>
<dbReference type="Proteomes" id="UP000295606">
    <property type="component" value="Unassembled WGS sequence"/>
</dbReference>
<dbReference type="Gene3D" id="1.10.3720.10">
    <property type="entry name" value="MetI-like"/>
    <property type="match status" value="1"/>
</dbReference>
<protein>
    <submittedName>
        <fullName evidence="10">Amino acid ABC transporter permease</fullName>
    </submittedName>
</protein>
<dbReference type="GO" id="GO:0043190">
    <property type="term" value="C:ATP-binding cassette (ABC) transporter complex"/>
    <property type="evidence" value="ECO:0007669"/>
    <property type="project" value="InterPro"/>
</dbReference>
<keyword evidence="4" id="KW-1003">Cell membrane</keyword>
<evidence type="ECO:0000256" key="1">
    <source>
        <dbReference type="ARBA" id="ARBA00004429"/>
    </source>
</evidence>
<evidence type="ECO:0000313" key="11">
    <source>
        <dbReference type="Proteomes" id="UP000295606"/>
    </source>
</evidence>
<dbReference type="PANTHER" id="PTHR30614:SF35">
    <property type="entry name" value="ABC TRANSPORTER PERMEASE PROTEIN"/>
    <property type="match status" value="1"/>
</dbReference>
<dbReference type="NCBIfam" id="TIGR01726">
    <property type="entry name" value="HEQRo_perm_3TM"/>
    <property type="match status" value="1"/>
</dbReference>
<organism evidence="10 11">
    <name type="scientific">Paraburkholderia guartelaensis</name>
    <dbReference type="NCBI Taxonomy" id="2546446"/>
    <lineage>
        <taxon>Bacteria</taxon>
        <taxon>Pseudomonadati</taxon>
        <taxon>Pseudomonadota</taxon>
        <taxon>Betaproteobacteria</taxon>
        <taxon>Burkholderiales</taxon>
        <taxon>Burkholderiaceae</taxon>
        <taxon>Paraburkholderia</taxon>
    </lineage>
</organism>
<feature type="transmembrane region" description="Helical" evidence="8">
    <location>
        <begin position="25"/>
        <end position="48"/>
    </location>
</feature>
<dbReference type="OrthoDB" id="6580405at2"/>
<dbReference type="InterPro" id="IPR000515">
    <property type="entry name" value="MetI-like"/>
</dbReference>
<evidence type="ECO:0000256" key="2">
    <source>
        <dbReference type="ARBA" id="ARBA00010072"/>
    </source>
</evidence>
<gene>
    <name evidence="10" type="ORF">E1N52_22520</name>
</gene>